<dbReference type="GO" id="GO:0052689">
    <property type="term" value="F:carboxylic ester hydrolase activity"/>
    <property type="evidence" value="ECO:0007669"/>
    <property type="project" value="InterPro"/>
</dbReference>
<dbReference type="InterPro" id="IPR052762">
    <property type="entry name" value="PCW_deacetylase/CE"/>
</dbReference>
<dbReference type="OrthoDB" id="9801375at2"/>
<dbReference type="Pfam" id="PF17996">
    <property type="entry name" value="CE2_N"/>
    <property type="match status" value="1"/>
</dbReference>
<dbReference type="Gene3D" id="3.40.50.1110">
    <property type="entry name" value="SGNH hydrolase"/>
    <property type="match status" value="1"/>
</dbReference>
<evidence type="ECO:0000259" key="2">
    <source>
        <dbReference type="Pfam" id="PF17996"/>
    </source>
</evidence>
<accession>A0A2G1VW89</accession>
<dbReference type="Proteomes" id="UP000229433">
    <property type="component" value="Unassembled WGS sequence"/>
</dbReference>
<protein>
    <recommendedName>
        <fullName evidence="5">GDSL family lipase</fullName>
    </recommendedName>
</protein>
<proteinExistence type="predicted"/>
<keyword evidence="4" id="KW-1185">Reference proteome</keyword>
<evidence type="ECO:0000313" key="4">
    <source>
        <dbReference type="Proteomes" id="UP000229433"/>
    </source>
</evidence>
<dbReference type="PANTHER" id="PTHR37834:SF2">
    <property type="entry name" value="ESTERASE, SGNH HYDROLASE-TYPE"/>
    <property type="match status" value="1"/>
</dbReference>
<dbReference type="InterPro" id="IPR040794">
    <property type="entry name" value="CE2_N"/>
</dbReference>
<name>A0A2G1VW89_9FLAO</name>
<evidence type="ECO:0000313" key="3">
    <source>
        <dbReference type="EMBL" id="PHQ30991.1"/>
    </source>
</evidence>
<comment type="caution">
    <text evidence="3">The sequence shown here is derived from an EMBL/GenBank/DDBJ whole genome shotgun (WGS) entry which is preliminary data.</text>
</comment>
<evidence type="ECO:0008006" key="5">
    <source>
        <dbReference type="Google" id="ProtNLM"/>
    </source>
</evidence>
<dbReference type="SUPFAM" id="SSF52266">
    <property type="entry name" value="SGNH hydrolase"/>
    <property type="match status" value="1"/>
</dbReference>
<dbReference type="Pfam" id="PF13472">
    <property type="entry name" value="Lipase_GDSL_2"/>
    <property type="match status" value="1"/>
</dbReference>
<sequence>MINFQHKILIMDLCKRFGFLFILILTVGCKQVERNFRASSQLIQYEGRYENLNDTSVALIGSGSVVEMNIVGDTCTLFLSNGVQDHSYVALEVNQEYKGRFLVDGSPIGIKLPSSDTSNVKIYKATEASTGDVIFNKVSAKKLIEVTHVYKPIIEFIGNSITCGMGAQTEEIPCDTGEWYDQHNSYLAYGPRTARALNCDYRLSCVSGMGMYRNWNDEEQPVMPDVYKNLRLNSNTSKKITFESKPDLVSIALGTNDLSLGDGKKDRSGFDQNRFISNYTDFVKMIFDMYPETKVVMLTSPMIGEREQRILLESLKIIQQNMTGKPVYIFEFAQMEPNGCGGHPNLRDHRKMAEQLIPFLGKLFDN</sequence>
<feature type="domain" description="SGNH hydrolase-type esterase" evidence="1">
    <location>
        <begin position="156"/>
        <end position="302"/>
    </location>
</feature>
<evidence type="ECO:0000259" key="1">
    <source>
        <dbReference type="Pfam" id="PF13472"/>
    </source>
</evidence>
<dbReference type="Gene3D" id="2.60.120.260">
    <property type="entry name" value="Galactose-binding domain-like"/>
    <property type="match status" value="1"/>
</dbReference>
<dbReference type="PROSITE" id="PS51257">
    <property type="entry name" value="PROKAR_LIPOPROTEIN"/>
    <property type="match status" value="1"/>
</dbReference>
<organism evidence="3 4">
    <name type="scientific">Leeuwenhoekiella nanhaiensis</name>
    <dbReference type="NCBI Taxonomy" id="1655491"/>
    <lineage>
        <taxon>Bacteria</taxon>
        <taxon>Pseudomonadati</taxon>
        <taxon>Bacteroidota</taxon>
        <taxon>Flavobacteriia</taxon>
        <taxon>Flavobacteriales</taxon>
        <taxon>Flavobacteriaceae</taxon>
        <taxon>Leeuwenhoekiella</taxon>
    </lineage>
</organism>
<feature type="domain" description="Carbohydrate esterase 2 N-terminal" evidence="2">
    <location>
        <begin position="45"/>
        <end position="141"/>
    </location>
</feature>
<dbReference type="InterPro" id="IPR037461">
    <property type="entry name" value="CtCE2-like_dom"/>
</dbReference>
<reference evidence="3 4" key="1">
    <citation type="submission" date="2017-08" db="EMBL/GenBank/DDBJ databases">
        <title>The whole genome shortgun sequences of strain Leeuwenhoekiella nanhaiensis G18 from the South China Sea.</title>
        <authorList>
            <person name="Liu Q."/>
        </authorList>
    </citation>
    <scope>NUCLEOTIDE SEQUENCE [LARGE SCALE GENOMIC DNA]</scope>
    <source>
        <strain evidence="3 4">G18</strain>
    </source>
</reference>
<gene>
    <name evidence="3" type="ORF">CJ305_01850</name>
</gene>
<dbReference type="CDD" id="cd01831">
    <property type="entry name" value="Endoglucanase_E_like"/>
    <property type="match status" value="1"/>
</dbReference>
<dbReference type="EMBL" id="NQXA01000001">
    <property type="protein sequence ID" value="PHQ30991.1"/>
    <property type="molecule type" value="Genomic_DNA"/>
</dbReference>
<dbReference type="InterPro" id="IPR036514">
    <property type="entry name" value="SGNH_hydro_sf"/>
</dbReference>
<dbReference type="PANTHER" id="PTHR37834">
    <property type="entry name" value="GDSL-LIKE LIPASE/ACYLHYDROLASE DOMAIN PROTEIN (AFU_ORTHOLOGUE AFUA_2G00620)"/>
    <property type="match status" value="1"/>
</dbReference>
<dbReference type="InterPro" id="IPR013830">
    <property type="entry name" value="SGNH_hydro"/>
</dbReference>
<dbReference type="AlphaFoldDB" id="A0A2G1VW89"/>